<reference evidence="4 5" key="1">
    <citation type="submission" date="2024-07" db="EMBL/GenBank/DDBJ databases">
        <authorList>
            <person name="Li M."/>
        </authorList>
    </citation>
    <scope>NUCLEOTIDE SEQUENCE [LARGE SCALE GENOMIC DNA]</scope>
    <source>
        <strain evidence="4 5">25A3E</strain>
    </source>
</reference>
<dbReference type="InterPro" id="IPR000182">
    <property type="entry name" value="GNAT_dom"/>
</dbReference>
<feature type="domain" description="N-acetyltransferase" evidence="3">
    <location>
        <begin position="5"/>
        <end position="156"/>
    </location>
</feature>
<dbReference type="PROSITE" id="PS51186">
    <property type="entry name" value="GNAT"/>
    <property type="match status" value="1"/>
</dbReference>
<comment type="caution">
    <text evidence="4">The sequence shown here is derived from an EMBL/GenBank/DDBJ whole genome shotgun (WGS) entry which is preliminary data.</text>
</comment>
<dbReference type="Proteomes" id="UP001560296">
    <property type="component" value="Unassembled WGS sequence"/>
</dbReference>
<dbReference type="InterPro" id="IPR016181">
    <property type="entry name" value="Acyl_CoA_acyltransferase"/>
</dbReference>
<proteinExistence type="predicted"/>
<dbReference type="RefSeq" id="WP_369286236.1">
    <property type="nucleotide sequence ID" value="NZ_JBFTEG010000002.1"/>
</dbReference>
<dbReference type="Pfam" id="PF13673">
    <property type="entry name" value="Acetyltransf_10"/>
    <property type="match status" value="1"/>
</dbReference>
<evidence type="ECO:0000313" key="4">
    <source>
        <dbReference type="EMBL" id="MEX6501284.1"/>
    </source>
</evidence>
<keyword evidence="2 4" id="KW-0012">Acyltransferase</keyword>
<dbReference type="EC" id="2.3.1.-" evidence="4"/>
<dbReference type="InterPro" id="IPR050832">
    <property type="entry name" value="Bact_Acetyltransf"/>
</dbReference>
<dbReference type="Gene3D" id="3.40.630.30">
    <property type="match status" value="1"/>
</dbReference>
<accession>A0ABV3YQD9</accession>
<dbReference type="SUPFAM" id="SSF55729">
    <property type="entry name" value="Acyl-CoA N-acyltransferases (Nat)"/>
    <property type="match status" value="1"/>
</dbReference>
<organism evidence="4 5">
    <name type="scientific">Pseudomonas zhanjiangensis</name>
    <dbReference type="NCBI Taxonomy" id="3239015"/>
    <lineage>
        <taxon>Bacteria</taxon>
        <taxon>Pseudomonadati</taxon>
        <taxon>Pseudomonadota</taxon>
        <taxon>Gammaproteobacteria</taxon>
        <taxon>Pseudomonadales</taxon>
        <taxon>Pseudomonadaceae</taxon>
        <taxon>Pseudomonas</taxon>
    </lineage>
</organism>
<evidence type="ECO:0000313" key="5">
    <source>
        <dbReference type="Proteomes" id="UP001560296"/>
    </source>
</evidence>
<dbReference type="PANTHER" id="PTHR43877">
    <property type="entry name" value="AMINOALKYLPHOSPHONATE N-ACETYLTRANSFERASE-RELATED-RELATED"/>
    <property type="match status" value="1"/>
</dbReference>
<dbReference type="GO" id="GO:0016746">
    <property type="term" value="F:acyltransferase activity"/>
    <property type="evidence" value="ECO:0007669"/>
    <property type="project" value="UniProtKB-KW"/>
</dbReference>
<evidence type="ECO:0000256" key="1">
    <source>
        <dbReference type="ARBA" id="ARBA00022679"/>
    </source>
</evidence>
<dbReference type="EMBL" id="JBFTEG010000002">
    <property type="protein sequence ID" value="MEX6501284.1"/>
    <property type="molecule type" value="Genomic_DNA"/>
</dbReference>
<keyword evidence="1 4" id="KW-0808">Transferase</keyword>
<evidence type="ECO:0000256" key="2">
    <source>
        <dbReference type="ARBA" id="ARBA00023315"/>
    </source>
</evidence>
<gene>
    <name evidence="4" type="ORF">AB5S05_04355</name>
</gene>
<evidence type="ECO:0000259" key="3">
    <source>
        <dbReference type="PROSITE" id="PS51186"/>
    </source>
</evidence>
<name>A0ABV3YQD9_9PSED</name>
<protein>
    <submittedName>
        <fullName evidence="4">GNAT family N-acetyltransferase</fullName>
        <ecNumber evidence="4">2.3.1.-</ecNumber>
    </submittedName>
</protein>
<sequence length="156" mass="17001">MTWTVQIRRALPGDAEAISALILELAHYFTCQPDGEGAERFLEGLGPQAIRAYIGDPGLHYLVATEARRLLGVAAMRDGRHLFHLFVAPAGHRQGIARQLWDMLSQAAIAAGNRQGFTVNSTPYAVPVYERFGFQACGPRVEKNGIAYVPMQAPPG</sequence>
<keyword evidence="5" id="KW-1185">Reference proteome</keyword>
<dbReference type="CDD" id="cd04301">
    <property type="entry name" value="NAT_SF"/>
    <property type="match status" value="1"/>
</dbReference>